<keyword evidence="2" id="KW-0134">Cell wall</keyword>
<feature type="compositionally biased region" description="Polar residues" evidence="6">
    <location>
        <begin position="116"/>
        <end position="126"/>
    </location>
</feature>
<keyword evidence="5" id="KW-0572">Peptidoglycan-anchor</keyword>
<dbReference type="InterPro" id="IPR019931">
    <property type="entry name" value="LPXTG_anchor"/>
</dbReference>
<feature type="compositionally biased region" description="Polar residues" evidence="6">
    <location>
        <begin position="88"/>
        <end position="97"/>
    </location>
</feature>
<comment type="subcellular location">
    <subcellularLocation>
        <location evidence="1">Secreted</location>
        <location evidence="1">Cell wall</location>
        <topology evidence="1">Peptidoglycan-anchor</topology>
    </subcellularLocation>
</comment>
<reference evidence="8 9" key="1">
    <citation type="submission" date="2019-12" db="EMBL/GenBank/DDBJ databases">
        <title>Whole-genome analyses of novel actinobacteria.</title>
        <authorList>
            <person name="Sahin N."/>
            <person name="Saygin H."/>
        </authorList>
    </citation>
    <scope>NUCLEOTIDE SEQUENCE [LARGE SCALE GENOMIC DNA]</scope>
    <source>
        <strain evidence="8 9">KC615</strain>
    </source>
</reference>
<feature type="compositionally biased region" description="Basic and acidic residues" evidence="6">
    <location>
        <begin position="129"/>
        <end position="175"/>
    </location>
</feature>
<feature type="domain" description="Gram-positive cocci surface proteins LPxTG" evidence="7">
    <location>
        <begin position="248"/>
        <end position="280"/>
    </location>
</feature>
<gene>
    <name evidence="8" type="ORF">GSM42_17745</name>
</gene>
<evidence type="ECO:0000256" key="6">
    <source>
        <dbReference type="SAM" id="MobiDB-lite"/>
    </source>
</evidence>
<feature type="compositionally biased region" description="Basic and acidic residues" evidence="6">
    <location>
        <begin position="67"/>
        <end position="85"/>
    </location>
</feature>
<feature type="compositionally biased region" description="Basic and acidic residues" evidence="6">
    <location>
        <begin position="184"/>
        <end position="227"/>
    </location>
</feature>
<evidence type="ECO:0000259" key="7">
    <source>
        <dbReference type="PROSITE" id="PS50847"/>
    </source>
</evidence>
<evidence type="ECO:0000256" key="2">
    <source>
        <dbReference type="ARBA" id="ARBA00022512"/>
    </source>
</evidence>
<accession>A0A6I4VYE5</accession>
<dbReference type="RefSeq" id="WP_160802881.1">
    <property type="nucleotide sequence ID" value="NZ_WUUL01000015.1"/>
</dbReference>
<keyword evidence="9" id="KW-1185">Reference proteome</keyword>
<feature type="region of interest" description="Disordered" evidence="6">
    <location>
        <begin position="63"/>
        <end position="238"/>
    </location>
</feature>
<keyword evidence="3" id="KW-0964">Secreted</keyword>
<evidence type="ECO:0000256" key="4">
    <source>
        <dbReference type="ARBA" id="ARBA00022729"/>
    </source>
</evidence>
<proteinExistence type="predicted"/>
<evidence type="ECO:0000313" key="8">
    <source>
        <dbReference type="EMBL" id="MXQ55528.1"/>
    </source>
</evidence>
<dbReference type="Proteomes" id="UP000430692">
    <property type="component" value="Unassembled WGS sequence"/>
</dbReference>
<evidence type="ECO:0000313" key="9">
    <source>
        <dbReference type="Proteomes" id="UP000430692"/>
    </source>
</evidence>
<sequence length="280" mass="30967">MQKDPKRVLESFRVEEEDPLLHHRPRKFRKRKNELSQVSNTAILSLCLVTGLTSSVGSAFANSLDDQENHKAPLDEPPSKVELENKAPLQQQETPQNKSDEIIPTNPPLDEPASDVNKQQPENSNNKQKHIEEGSSETSKQKETKVSEKEKVPQKAEEKTNSDEKASTSNKKESNKTPSAEQKPVTKDSSKSKQKEEKSAIPPTNEKEAKTDVIKEQKVEKQEKKPAENTPTSQNDVILPVTEEGGELPETAGDDLNQVALGAGMALAGALLLKRKRAKS</sequence>
<evidence type="ECO:0000256" key="5">
    <source>
        <dbReference type="ARBA" id="ARBA00023088"/>
    </source>
</evidence>
<protein>
    <recommendedName>
        <fullName evidence="7">Gram-positive cocci surface proteins LPxTG domain-containing protein</fullName>
    </recommendedName>
</protein>
<dbReference type="EMBL" id="WUUL01000015">
    <property type="protein sequence ID" value="MXQ55528.1"/>
    <property type="molecule type" value="Genomic_DNA"/>
</dbReference>
<evidence type="ECO:0000256" key="3">
    <source>
        <dbReference type="ARBA" id="ARBA00022525"/>
    </source>
</evidence>
<feature type="compositionally biased region" description="Basic residues" evidence="6">
    <location>
        <begin position="22"/>
        <end position="32"/>
    </location>
</feature>
<evidence type="ECO:0000256" key="1">
    <source>
        <dbReference type="ARBA" id="ARBA00004168"/>
    </source>
</evidence>
<comment type="caution">
    <text evidence="8">The sequence shown here is derived from an EMBL/GenBank/DDBJ whole genome shotgun (WGS) entry which is preliminary data.</text>
</comment>
<keyword evidence="4" id="KW-0732">Signal</keyword>
<dbReference type="PROSITE" id="PS50847">
    <property type="entry name" value="GRAM_POS_ANCHORING"/>
    <property type="match status" value="1"/>
</dbReference>
<name>A0A6I4VYE5_9BACL</name>
<dbReference type="AlphaFoldDB" id="A0A6I4VYE5"/>
<feature type="region of interest" description="Disordered" evidence="6">
    <location>
        <begin position="16"/>
        <end position="35"/>
    </location>
</feature>
<organism evidence="8 9">
    <name type="scientific">Shimazuella alba</name>
    <dbReference type="NCBI Taxonomy" id="2690964"/>
    <lineage>
        <taxon>Bacteria</taxon>
        <taxon>Bacillati</taxon>
        <taxon>Bacillota</taxon>
        <taxon>Bacilli</taxon>
        <taxon>Bacillales</taxon>
        <taxon>Thermoactinomycetaceae</taxon>
        <taxon>Shimazuella</taxon>
    </lineage>
</organism>